<dbReference type="Proteomes" id="UP000238479">
    <property type="component" value="Chromosome 3"/>
</dbReference>
<sequence>MLAISPYYIVVGRCGLCPGLRTLCALSALIRRRVSCFVKWSQPPSSKMKLSAT</sequence>
<proteinExistence type="predicted"/>
<reference evidence="1 2" key="1">
    <citation type="journal article" date="2018" name="Nat. Genet.">
        <title>The Rosa genome provides new insights in the design of modern roses.</title>
        <authorList>
            <person name="Bendahmane M."/>
        </authorList>
    </citation>
    <scope>NUCLEOTIDE SEQUENCE [LARGE SCALE GENOMIC DNA]</scope>
    <source>
        <strain evidence="2">cv. Old Blush</strain>
    </source>
</reference>
<evidence type="ECO:0000313" key="1">
    <source>
        <dbReference type="EMBL" id="PRQ41484.1"/>
    </source>
</evidence>
<dbReference type="AlphaFoldDB" id="A0A2P6R4Y4"/>
<dbReference type="Gramene" id="PRQ41484">
    <property type="protein sequence ID" value="PRQ41484"/>
    <property type="gene ID" value="RchiOBHm_Chr3g0447381"/>
</dbReference>
<organism evidence="1 2">
    <name type="scientific">Rosa chinensis</name>
    <name type="common">China rose</name>
    <dbReference type="NCBI Taxonomy" id="74649"/>
    <lineage>
        <taxon>Eukaryota</taxon>
        <taxon>Viridiplantae</taxon>
        <taxon>Streptophyta</taxon>
        <taxon>Embryophyta</taxon>
        <taxon>Tracheophyta</taxon>
        <taxon>Spermatophyta</taxon>
        <taxon>Magnoliopsida</taxon>
        <taxon>eudicotyledons</taxon>
        <taxon>Gunneridae</taxon>
        <taxon>Pentapetalae</taxon>
        <taxon>rosids</taxon>
        <taxon>fabids</taxon>
        <taxon>Rosales</taxon>
        <taxon>Rosaceae</taxon>
        <taxon>Rosoideae</taxon>
        <taxon>Rosoideae incertae sedis</taxon>
        <taxon>Rosa</taxon>
    </lineage>
</organism>
<dbReference type="EMBL" id="PDCK01000041">
    <property type="protein sequence ID" value="PRQ41484.1"/>
    <property type="molecule type" value="Genomic_DNA"/>
</dbReference>
<protein>
    <submittedName>
        <fullName evidence="1">Uncharacterized protein</fullName>
    </submittedName>
</protein>
<accession>A0A2P6R4Y4</accession>
<comment type="caution">
    <text evidence="1">The sequence shown here is derived from an EMBL/GenBank/DDBJ whole genome shotgun (WGS) entry which is preliminary data.</text>
</comment>
<gene>
    <name evidence="1" type="ORF">RchiOBHm_Chr3g0447381</name>
</gene>
<keyword evidence="2" id="KW-1185">Reference proteome</keyword>
<name>A0A2P6R4Y4_ROSCH</name>
<evidence type="ECO:0000313" key="2">
    <source>
        <dbReference type="Proteomes" id="UP000238479"/>
    </source>
</evidence>